<protein>
    <submittedName>
        <fullName evidence="2">Uncharacterized protein</fullName>
    </submittedName>
</protein>
<reference evidence="2" key="1">
    <citation type="submission" date="2023-06" db="EMBL/GenBank/DDBJ databases">
        <authorList>
            <consortium name="Lawrence Berkeley National Laboratory"/>
            <person name="Ahrendt S."/>
            <person name="Sahu N."/>
            <person name="Indic B."/>
            <person name="Wong-Bajracharya J."/>
            <person name="Merenyi Z."/>
            <person name="Ke H.-M."/>
            <person name="Monk M."/>
            <person name="Kocsube S."/>
            <person name="Drula E."/>
            <person name="Lipzen A."/>
            <person name="Balint B."/>
            <person name="Henrissat B."/>
            <person name="Andreopoulos B."/>
            <person name="Martin F.M."/>
            <person name="Harder C.B."/>
            <person name="Rigling D."/>
            <person name="Ford K.L."/>
            <person name="Foster G.D."/>
            <person name="Pangilinan J."/>
            <person name="Papanicolaou A."/>
            <person name="Barry K."/>
            <person name="LaButti K."/>
            <person name="Viragh M."/>
            <person name="Koriabine M."/>
            <person name="Yan M."/>
            <person name="Riley R."/>
            <person name="Champramary S."/>
            <person name="Plett K.L."/>
            <person name="Tsai I.J."/>
            <person name="Slot J."/>
            <person name="Sipos G."/>
            <person name="Plett J."/>
            <person name="Nagy L.G."/>
            <person name="Grigoriev I.V."/>
        </authorList>
    </citation>
    <scope>NUCLEOTIDE SEQUENCE</scope>
    <source>
        <strain evidence="2">FPL87.14</strain>
    </source>
</reference>
<name>A0AA39MEH8_9AGAR</name>
<accession>A0AA39MEH8</accession>
<dbReference type="AlphaFoldDB" id="A0AA39MEH8"/>
<keyword evidence="3" id="KW-1185">Reference proteome</keyword>
<comment type="caution">
    <text evidence="2">The sequence shown here is derived from an EMBL/GenBank/DDBJ whole genome shotgun (WGS) entry which is preliminary data.</text>
</comment>
<organism evidence="2 3">
    <name type="scientific">Armillaria borealis</name>
    <dbReference type="NCBI Taxonomy" id="47425"/>
    <lineage>
        <taxon>Eukaryota</taxon>
        <taxon>Fungi</taxon>
        <taxon>Dikarya</taxon>
        <taxon>Basidiomycota</taxon>
        <taxon>Agaricomycotina</taxon>
        <taxon>Agaricomycetes</taxon>
        <taxon>Agaricomycetidae</taxon>
        <taxon>Agaricales</taxon>
        <taxon>Marasmiineae</taxon>
        <taxon>Physalacriaceae</taxon>
        <taxon>Armillaria</taxon>
    </lineage>
</organism>
<gene>
    <name evidence="2" type="ORF">EV421DRAFT_1743215</name>
</gene>
<proteinExistence type="predicted"/>
<sequence>MSIDLCVTMKQWEFLKLYLNLYCKVKAKSCIWELWQARWRPEMKPLADSEEKDVQAWNRCHQKFAEVSFKDLLLIVHAYVMWDCFYSRPKGVRVKKKKTVVYSRSKHTDESIGAWRSSRVPKPTKRTDASSE</sequence>
<evidence type="ECO:0000313" key="2">
    <source>
        <dbReference type="EMBL" id="KAK0431312.1"/>
    </source>
</evidence>
<evidence type="ECO:0000256" key="1">
    <source>
        <dbReference type="SAM" id="MobiDB-lite"/>
    </source>
</evidence>
<feature type="region of interest" description="Disordered" evidence="1">
    <location>
        <begin position="104"/>
        <end position="132"/>
    </location>
</feature>
<evidence type="ECO:0000313" key="3">
    <source>
        <dbReference type="Proteomes" id="UP001175226"/>
    </source>
</evidence>
<dbReference type="EMBL" id="JAUEPT010000117">
    <property type="protein sequence ID" value="KAK0431312.1"/>
    <property type="molecule type" value="Genomic_DNA"/>
</dbReference>
<dbReference type="Proteomes" id="UP001175226">
    <property type="component" value="Unassembled WGS sequence"/>
</dbReference>